<dbReference type="GO" id="GO:0005634">
    <property type="term" value="C:nucleus"/>
    <property type="evidence" value="ECO:0007669"/>
    <property type="project" value="TreeGrafter"/>
</dbReference>
<name>A0A420IJJ8_9PEZI</name>
<dbReference type="OrthoDB" id="1929311at2759"/>
<dbReference type="Gene3D" id="3.40.50.300">
    <property type="entry name" value="P-loop containing nucleotide triphosphate hydrolases"/>
    <property type="match status" value="1"/>
</dbReference>
<feature type="compositionally biased region" description="Basic and acidic residues" evidence="1">
    <location>
        <begin position="1"/>
        <end position="11"/>
    </location>
</feature>
<dbReference type="PANTHER" id="PTHR24030:SF0">
    <property type="entry name" value="PROTEIN CMSS1"/>
    <property type="match status" value="1"/>
</dbReference>
<evidence type="ECO:0000313" key="3">
    <source>
        <dbReference type="Proteomes" id="UP000285405"/>
    </source>
</evidence>
<comment type="caution">
    <text evidence="2">The sequence shown here is derived from an EMBL/GenBank/DDBJ whole genome shotgun (WGS) entry which is preliminary data.</text>
</comment>
<dbReference type="EMBL" id="MCBR01008321">
    <property type="protein sequence ID" value="RKF74736.1"/>
    <property type="molecule type" value="Genomic_DNA"/>
</dbReference>
<protein>
    <submittedName>
        <fullName evidence="2">Protein CMS1</fullName>
    </submittedName>
</protein>
<evidence type="ECO:0000256" key="1">
    <source>
        <dbReference type="SAM" id="MobiDB-lite"/>
    </source>
</evidence>
<dbReference type="SUPFAM" id="SSF52540">
    <property type="entry name" value="P-loop containing nucleoside triphosphate hydrolases"/>
    <property type="match status" value="1"/>
</dbReference>
<proteinExistence type="predicted"/>
<dbReference type="GO" id="GO:0030686">
    <property type="term" value="C:90S preribosome"/>
    <property type="evidence" value="ECO:0007669"/>
    <property type="project" value="TreeGrafter"/>
</dbReference>
<dbReference type="PANTHER" id="PTHR24030">
    <property type="entry name" value="PROTEIN CMSS1"/>
    <property type="match status" value="1"/>
</dbReference>
<dbReference type="AlphaFoldDB" id="A0A420IJJ8"/>
<dbReference type="Pfam" id="PF14617">
    <property type="entry name" value="CMS1"/>
    <property type="match status" value="1"/>
</dbReference>
<dbReference type="InterPro" id="IPR027417">
    <property type="entry name" value="P-loop_NTPase"/>
</dbReference>
<organism evidence="2 3">
    <name type="scientific">Golovinomyces cichoracearum</name>
    <dbReference type="NCBI Taxonomy" id="62708"/>
    <lineage>
        <taxon>Eukaryota</taxon>
        <taxon>Fungi</taxon>
        <taxon>Dikarya</taxon>
        <taxon>Ascomycota</taxon>
        <taxon>Pezizomycotina</taxon>
        <taxon>Leotiomycetes</taxon>
        <taxon>Erysiphales</taxon>
        <taxon>Erysiphaceae</taxon>
        <taxon>Golovinomyces</taxon>
    </lineage>
</organism>
<sequence>MSNRDSSEEKNLVTSTSSPQLKSVKDGSKKRKRSSHESAVYPKKSKFKKIPENDVIDSEAGLNTAFSGMDSQLLADYVAQRTRMYECDLSLVELEDKFLRVNSITDTTTWDKSRILDNLPAFLEKFSGNITKLWSASKKNGAPHTIIIASSGLRAANIARTVRKYPSKEAKVAKLFAKHIKIKDAINFLKNNRTGIAIGTPQRIKDLIEQGALNIDRLERIIIDASHIDKKKRGILEMKETQVPLIVLLSHKELRDKYCVDNSGVKILFY</sequence>
<evidence type="ECO:0000313" key="2">
    <source>
        <dbReference type="EMBL" id="RKF74736.1"/>
    </source>
</evidence>
<feature type="region of interest" description="Disordered" evidence="1">
    <location>
        <begin position="1"/>
        <end position="43"/>
    </location>
</feature>
<dbReference type="InterPro" id="IPR032704">
    <property type="entry name" value="Cms1"/>
</dbReference>
<reference evidence="2 3" key="1">
    <citation type="journal article" date="2018" name="BMC Genomics">
        <title>Comparative genome analyses reveal sequence features reflecting distinct modes of host-adaptation between dicot and monocot powdery mildew.</title>
        <authorList>
            <person name="Wu Y."/>
            <person name="Ma X."/>
            <person name="Pan Z."/>
            <person name="Kale S.D."/>
            <person name="Song Y."/>
            <person name="King H."/>
            <person name="Zhang Q."/>
            <person name="Presley C."/>
            <person name="Deng X."/>
            <person name="Wei C.I."/>
            <person name="Xiao S."/>
        </authorList>
    </citation>
    <scope>NUCLEOTIDE SEQUENCE [LARGE SCALE GENOMIC DNA]</scope>
    <source>
        <strain evidence="2">UCSC1</strain>
    </source>
</reference>
<feature type="compositionally biased region" description="Polar residues" evidence="1">
    <location>
        <begin position="12"/>
        <end position="21"/>
    </location>
</feature>
<dbReference type="Proteomes" id="UP000285405">
    <property type="component" value="Unassembled WGS sequence"/>
</dbReference>
<accession>A0A420IJJ8</accession>
<gene>
    <name evidence="2" type="ORF">GcC1_083016</name>
</gene>